<dbReference type="Proteomes" id="UP001519460">
    <property type="component" value="Unassembled WGS sequence"/>
</dbReference>
<dbReference type="EMBL" id="JACVVK020000510">
    <property type="protein sequence ID" value="KAK7469616.1"/>
    <property type="molecule type" value="Genomic_DNA"/>
</dbReference>
<protein>
    <submittedName>
        <fullName evidence="1">Uncharacterized protein</fullName>
    </submittedName>
</protein>
<reference evidence="1 2" key="1">
    <citation type="journal article" date="2023" name="Sci. Data">
        <title>Genome assembly of the Korean intertidal mud-creeper Batillaria attramentaria.</title>
        <authorList>
            <person name="Patra A.K."/>
            <person name="Ho P.T."/>
            <person name="Jun S."/>
            <person name="Lee S.J."/>
            <person name="Kim Y."/>
            <person name="Won Y.J."/>
        </authorList>
    </citation>
    <scope>NUCLEOTIDE SEQUENCE [LARGE SCALE GENOMIC DNA]</scope>
    <source>
        <strain evidence="1">Wonlab-2016</strain>
    </source>
</reference>
<dbReference type="AlphaFoldDB" id="A0ABD0JC48"/>
<gene>
    <name evidence="1" type="ORF">BaRGS_00036345</name>
</gene>
<evidence type="ECO:0000313" key="2">
    <source>
        <dbReference type="Proteomes" id="UP001519460"/>
    </source>
</evidence>
<accession>A0ABD0JC48</accession>
<comment type="caution">
    <text evidence="1">The sequence shown here is derived from an EMBL/GenBank/DDBJ whole genome shotgun (WGS) entry which is preliminary data.</text>
</comment>
<proteinExistence type="predicted"/>
<evidence type="ECO:0000313" key="1">
    <source>
        <dbReference type="EMBL" id="KAK7469616.1"/>
    </source>
</evidence>
<name>A0ABD0JC48_9CAEN</name>
<organism evidence="1 2">
    <name type="scientific">Batillaria attramentaria</name>
    <dbReference type="NCBI Taxonomy" id="370345"/>
    <lineage>
        <taxon>Eukaryota</taxon>
        <taxon>Metazoa</taxon>
        <taxon>Spiralia</taxon>
        <taxon>Lophotrochozoa</taxon>
        <taxon>Mollusca</taxon>
        <taxon>Gastropoda</taxon>
        <taxon>Caenogastropoda</taxon>
        <taxon>Sorbeoconcha</taxon>
        <taxon>Cerithioidea</taxon>
        <taxon>Batillariidae</taxon>
        <taxon>Batillaria</taxon>
    </lineage>
</organism>
<sequence length="95" mass="10701">MPWIPHRSVCQSSPACQELKVYYSTVVKPHCYFLSNARVRLETKPPCSTDREAIFFYASLAFVAGYRLEVRIGGSRQTSNSVLSVKARALRCVNS</sequence>
<keyword evidence="2" id="KW-1185">Reference proteome</keyword>